<comment type="caution">
    <text evidence="3">The sequence shown here is derived from an EMBL/GenBank/DDBJ whole genome shotgun (WGS) entry which is preliminary data.</text>
</comment>
<comment type="similarity">
    <text evidence="1">Belongs to the F420H(2)-dependent quinone reductase family.</text>
</comment>
<sequence>MTGEQRTTSGDERAAGPLRRLSLWFQRTTNARTVTRVRRKGGRMMGMDVLILHTTGRRSGAHRESPLAWFADGENSWLIIASGGGDRHPDRYANLMANPEDAAIEFSGSQPRPVRPHRLDGPDYDRAWSRIVREQPRYEKYQRRSDRRYPLVRLTAV</sequence>
<dbReference type="Gene3D" id="2.30.110.10">
    <property type="entry name" value="Electron Transport, Fmn-binding Protein, Chain A"/>
    <property type="match status" value="1"/>
</dbReference>
<dbReference type="InterPro" id="IPR012349">
    <property type="entry name" value="Split_barrel_FMN-bd"/>
</dbReference>
<name>A0ABS0D5X8_9NOCA</name>
<evidence type="ECO:0000256" key="2">
    <source>
        <dbReference type="ARBA" id="ARBA00049106"/>
    </source>
</evidence>
<dbReference type="PANTHER" id="PTHR39428:SF1">
    <property type="entry name" value="F420H(2)-DEPENDENT QUINONE REDUCTASE RV1261C"/>
    <property type="match status" value="1"/>
</dbReference>
<gene>
    <name evidence="3" type="ORF">IU449_04835</name>
</gene>
<keyword evidence="4" id="KW-1185">Reference proteome</keyword>
<organism evidence="3 4">
    <name type="scientific">Nocardia higoensis</name>
    <dbReference type="NCBI Taxonomy" id="228599"/>
    <lineage>
        <taxon>Bacteria</taxon>
        <taxon>Bacillati</taxon>
        <taxon>Actinomycetota</taxon>
        <taxon>Actinomycetes</taxon>
        <taxon>Mycobacteriales</taxon>
        <taxon>Nocardiaceae</taxon>
        <taxon>Nocardia</taxon>
    </lineage>
</organism>
<dbReference type="NCBIfam" id="TIGR00026">
    <property type="entry name" value="hi_GC_TIGR00026"/>
    <property type="match status" value="1"/>
</dbReference>
<evidence type="ECO:0000313" key="4">
    <source>
        <dbReference type="Proteomes" id="UP000707731"/>
    </source>
</evidence>
<dbReference type="InterPro" id="IPR004378">
    <property type="entry name" value="F420H2_quin_Rdtase"/>
</dbReference>
<evidence type="ECO:0000256" key="1">
    <source>
        <dbReference type="ARBA" id="ARBA00008710"/>
    </source>
</evidence>
<dbReference type="RefSeq" id="WP_195000724.1">
    <property type="nucleotide sequence ID" value="NZ_JADLQN010000001.1"/>
</dbReference>
<dbReference type="Proteomes" id="UP000707731">
    <property type="component" value="Unassembled WGS sequence"/>
</dbReference>
<accession>A0ABS0D5X8</accession>
<dbReference type="Pfam" id="PF04075">
    <property type="entry name" value="F420H2_quin_red"/>
    <property type="match status" value="1"/>
</dbReference>
<proteinExistence type="inferred from homology"/>
<evidence type="ECO:0000313" key="3">
    <source>
        <dbReference type="EMBL" id="MBF6353880.1"/>
    </source>
</evidence>
<protein>
    <submittedName>
        <fullName evidence="3">Nitroreductase family deazaflavin-dependent oxidoreductase</fullName>
    </submittedName>
</protein>
<comment type="catalytic activity">
    <reaction evidence="2">
        <text>oxidized coenzyme F420-(gamma-L-Glu)(n) + a quinol + H(+) = reduced coenzyme F420-(gamma-L-Glu)(n) + a quinone</text>
        <dbReference type="Rhea" id="RHEA:39663"/>
        <dbReference type="Rhea" id="RHEA-COMP:12939"/>
        <dbReference type="Rhea" id="RHEA-COMP:14378"/>
        <dbReference type="ChEBI" id="CHEBI:15378"/>
        <dbReference type="ChEBI" id="CHEBI:24646"/>
        <dbReference type="ChEBI" id="CHEBI:132124"/>
        <dbReference type="ChEBI" id="CHEBI:133980"/>
        <dbReference type="ChEBI" id="CHEBI:139511"/>
    </reaction>
</comment>
<dbReference type="EMBL" id="JADLQN010000001">
    <property type="protein sequence ID" value="MBF6353880.1"/>
    <property type="molecule type" value="Genomic_DNA"/>
</dbReference>
<dbReference type="PANTHER" id="PTHR39428">
    <property type="entry name" value="F420H(2)-DEPENDENT QUINONE REDUCTASE RV1261C"/>
    <property type="match status" value="1"/>
</dbReference>
<reference evidence="3 4" key="1">
    <citation type="submission" date="2020-10" db="EMBL/GenBank/DDBJ databases">
        <title>Identification of Nocardia species via Next-generation sequencing and recognition of intraspecies genetic diversity.</title>
        <authorList>
            <person name="Li P."/>
            <person name="Li P."/>
            <person name="Lu B."/>
        </authorList>
    </citation>
    <scope>NUCLEOTIDE SEQUENCE [LARGE SCALE GENOMIC DNA]</scope>
    <source>
        <strain evidence="3 4">BJ06-0143</strain>
    </source>
</reference>